<dbReference type="CDD" id="cd00207">
    <property type="entry name" value="fer2"/>
    <property type="match status" value="1"/>
</dbReference>
<dbReference type="InterPro" id="IPR036010">
    <property type="entry name" value="2Fe-2S_ferredoxin-like_sf"/>
</dbReference>
<gene>
    <name evidence="7" type="ORF">A4V09_07980</name>
</gene>
<dbReference type="Gene3D" id="1.10.150.120">
    <property type="entry name" value="[2Fe-2S]-binding domain"/>
    <property type="match status" value="1"/>
</dbReference>
<dbReference type="GO" id="GO:0051537">
    <property type="term" value="F:2 iron, 2 sulfur cluster binding"/>
    <property type="evidence" value="ECO:0007669"/>
    <property type="project" value="UniProtKB-KW"/>
</dbReference>
<dbReference type="InterPro" id="IPR051452">
    <property type="entry name" value="Diverse_Oxidoreductases"/>
</dbReference>
<dbReference type="InterPro" id="IPR036884">
    <property type="entry name" value="2Fe-2S-bd_dom_sf"/>
</dbReference>
<dbReference type="AlphaFoldDB" id="A0A1C7IA73"/>
<keyword evidence="4" id="KW-0408">Iron</keyword>
<dbReference type="SUPFAM" id="SSF54292">
    <property type="entry name" value="2Fe-2S ferredoxin-like"/>
    <property type="match status" value="1"/>
</dbReference>
<organism evidence="7 8">
    <name type="scientific">Blautia pseudococcoides</name>
    <dbReference type="NCBI Taxonomy" id="1796616"/>
    <lineage>
        <taxon>Bacteria</taxon>
        <taxon>Bacillati</taxon>
        <taxon>Bacillota</taxon>
        <taxon>Clostridia</taxon>
        <taxon>Lachnospirales</taxon>
        <taxon>Lachnospiraceae</taxon>
        <taxon>Blautia</taxon>
    </lineage>
</organism>
<accession>A0A1C7IA73</accession>
<keyword evidence="1" id="KW-0001">2Fe-2S</keyword>
<dbReference type="STRING" id="1796616.A4V09_07980"/>
<dbReference type="Proteomes" id="UP000092574">
    <property type="component" value="Chromosome"/>
</dbReference>
<dbReference type="PROSITE" id="PS51085">
    <property type="entry name" value="2FE2S_FER_2"/>
    <property type="match status" value="1"/>
</dbReference>
<reference evidence="7" key="1">
    <citation type="submission" date="2017-04" db="EMBL/GenBank/DDBJ databases">
        <title>Complete Genome Sequences of Twelve Strains of a Stable Defined Moderately Diverse Mouse Microbiota 2 (sDMDMm2).</title>
        <authorList>
            <person name="Uchimura Y."/>
            <person name="Wyss M."/>
            <person name="Brugiroux S."/>
            <person name="Limenitakis J.P."/>
            <person name="Stecher B."/>
            <person name="McCoy K.D."/>
            <person name="Macpherson A.J."/>
        </authorList>
    </citation>
    <scope>NUCLEOTIDE SEQUENCE</scope>
    <source>
        <strain evidence="7">YL58</strain>
    </source>
</reference>
<evidence type="ECO:0000313" key="7">
    <source>
        <dbReference type="EMBL" id="ANU75713.1"/>
    </source>
</evidence>
<evidence type="ECO:0000256" key="3">
    <source>
        <dbReference type="ARBA" id="ARBA00023002"/>
    </source>
</evidence>
<dbReference type="InterPro" id="IPR002888">
    <property type="entry name" value="2Fe-2S-bd"/>
</dbReference>
<protein>
    <recommendedName>
        <fullName evidence="6">2Fe-2S ferredoxin-type domain-containing protein</fullName>
    </recommendedName>
</protein>
<dbReference type="RefSeq" id="WP_065541902.1">
    <property type="nucleotide sequence ID" value="NZ_CP015405.2"/>
</dbReference>
<keyword evidence="3" id="KW-0560">Oxidoreductase</keyword>
<dbReference type="KEGG" id="byl:A4V09_07980"/>
<evidence type="ECO:0000256" key="4">
    <source>
        <dbReference type="ARBA" id="ARBA00023004"/>
    </source>
</evidence>
<dbReference type="SUPFAM" id="SSF47741">
    <property type="entry name" value="CO dehydrogenase ISP C-domain like"/>
    <property type="match status" value="1"/>
</dbReference>
<dbReference type="GO" id="GO:0046872">
    <property type="term" value="F:metal ion binding"/>
    <property type="evidence" value="ECO:0007669"/>
    <property type="project" value="UniProtKB-KW"/>
</dbReference>
<dbReference type="OrthoDB" id="9796880at2"/>
<dbReference type="PANTHER" id="PTHR44379:SF5">
    <property type="entry name" value="OXIDOREDUCTASE WITH IRON-SULFUR SUBUNIT"/>
    <property type="match status" value="1"/>
</dbReference>
<dbReference type="InterPro" id="IPR012675">
    <property type="entry name" value="Beta-grasp_dom_sf"/>
</dbReference>
<dbReference type="Pfam" id="PF01799">
    <property type="entry name" value="Fer2_2"/>
    <property type="match status" value="1"/>
</dbReference>
<name>A0A1C7IA73_9FIRM</name>
<feature type="domain" description="2Fe-2S ferredoxin-type" evidence="6">
    <location>
        <begin position="4"/>
        <end position="80"/>
    </location>
</feature>
<sequence>MNHYNITLTINREIFIFSVTEEDTLLDVIREKAGLTGTKQGCGCEQCGACTVLLNGKAVNSCCVLALQADNGEIETIEGLESPNELHPIQQAYMDEGAVQCGFCTPGMIMSTKALLDRIPKPDGSQIREALSGNICRCTGYTKIEAAVKTAAQKLEEVSHESI</sequence>
<dbReference type="Pfam" id="PF00111">
    <property type="entry name" value="Fer2"/>
    <property type="match status" value="1"/>
</dbReference>
<keyword evidence="8" id="KW-1185">Reference proteome</keyword>
<evidence type="ECO:0000256" key="5">
    <source>
        <dbReference type="ARBA" id="ARBA00023014"/>
    </source>
</evidence>
<keyword evidence="5" id="KW-0411">Iron-sulfur</keyword>
<dbReference type="FunFam" id="1.10.150.120:FF:000003">
    <property type="entry name" value="Carbon monoxide dehydrogenase, small subunit"/>
    <property type="match status" value="1"/>
</dbReference>
<dbReference type="InterPro" id="IPR001041">
    <property type="entry name" value="2Fe-2S_ferredoxin-type"/>
</dbReference>
<dbReference type="EMBL" id="CP015405">
    <property type="protein sequence ID" value="ANU75713.1"/>
    <property type="molecule type" value="Genomic_DNA"/>
</dbReference>
<evidence type="ECO:0000259" key="6">
    <source>
        <dbReference type="PROSITE" id="PS51085"/>
    </source>
</evidence>
<keyword evidence="2" id="KW-0479">Metal-binding</keyword>
<proteinExistence type="predicted"/>
<evidence type="ECO:0000256" key="1">
    <source>
        <dbReference type="ARBA" id="ARBA00022714"/>
    </source>
</evidence>
<dbReference type="Gene3D" id="3.10.20.30">
    <property type="match status" value="1"/>
</dbReference>
<dbReference type="PANTHER" id="PTHR44379">
    <property type="entry name" value="OXIDOREDUCTASE WITH IRON-SULFUR SUBUNIT"/>
    <property type="match status" value="1"/>
</dbReference>
<evidence type="ECO:0000256" key="2">
    <source>
        <dbReference type="ARBA" id="ARBA00022723"/>
    </source>
</evidence>
<dbReference type="GO" id="GO:0016491">
    <property type="term" value="F:oxidoreductase activity"/>
    <property type="evidence" value="ECO:0007669"/>
    <property type="project" value="UniProtKB-KW"/>
</dbReference>
<evidence type="ECO:0000313" key="8">
    <source>
        <dbReference type="Proteomes" id="UP000092574"/>
    </source>
</evidence>